<sequence length="283" mass="31296">MLWPLLILKSATKYTIQIGLAMFTYNNGINQQPSIIMAATTTSLIPVIVVYMFLQRYIIESIALSGVSDMKKTVLLILSFVLVFTMAACTGSSGKDVTGGVQIEKVSDMQGTVRVALAGWQLENGIDALTGNPTIGLNEYLDKTFKKMYPNIKLEVYQIPWENVKAKQTAMLLSGDADVLYTGGAFASQWYQEGLLRDLDDLIEKDTSFDPNIYLEGIMNNSYSTKSPDGSKQFGIPVALGRRMTIYDKKLFEDWGVDTLTAQPGPEEILDKAKKMTGKNPKT</sequence>
<dbReference type="PANTHER" id="PTHR43649">
    <property type="entry name" value="ARABINOSE-BINDING PROTEIN-RELATED"/>
    <property type="match status" value="1"/>
</dbReference>
<evidence type="ECO:0000313" key="6">
    <source>
        <dbReference type="EnsemblMetazoa" id="CJA38911.1"/>
    </source>
</evidence>
<dbReference type="SUPFAM" id="SSF161098">
    <property type="entry name" value="MetI-like"/>
    <property type="match status" value="1"/>
</dbReference>
<feature type="transmembrane region" description="Helical" evidence="5">
    <location>
        <begin position="74"/>
        <end position="94"/>
    </location>
</feature>
<evidence type="ECO:0000256" key="3">
    <source>
        <dbReference type="ARBA" id="ARBA00022989"/>
    </source>
</evidence>
<keyword evidence="3 5" id="KW-1133">Transmembrane helix</keyword>
<evidence type="ECO:0000313" key="7">
    <source>
        <dbReference type="Proteomes" id="UP000005237"/>
    </source>
</evidence>
<dbReference type="Proteomes" id="UP000005237">
    <property type="component" value="Unassembled WGS sequence"/>
</dbReference>
<evidence type="ECO:0000256" key="5">
    <source>
        <dbReference type="SAM" id="Phobius"/>
    </source>
</evidence>
<evidence type="ECO:0000256" key="1">
    <source>
        <dbReference type="ARBA" id="ARBA00004141"/>
    </source>
</evidence>
<evidence type="ECO:0000256" key="4">
    <source>
        <dbReference type="ARBA" id="ARBA00023136"/>
    </source>
</evidence>
<keyword evidence="4 5" id="KW-0472">Membrane</keyword>
<dbReference type="InterPro" id="IPR035906">
    <property type="entry name" value="MetI-like_sf"/>
</dbReference>
<keyword evidence="7" id="KW-1185">Reference proteome</keyword>
<evidence type="ECO:0000256" key="2">
    <source>
        <dbReference type="ARBA" id="ARBA00022692"/>
    </source>
</evidence>
<keyword evidence="2 5" id="KW-0812">Transmembrane</keyword>
<reference evidence="7" key="1">
    <citation type="submission" date="2010-08" db="EMBL/GenBank/DDBJ databases">
        <authorList>
            <consortium name="Caenorhabditis japonica Sequencing Consortium"/>
            <person name="Wilson R.K."/>
        </authorList>
    </citation>
    <scope>NUCLEOTIDE SEQUENCE [LARGE SCALE GENOMIC DNA]</scope>
    <source>
        <strain evidence="7">DF5081</strain>
    </source>
</reference>
<accession>A0A8R1ELB2</accession>
<name>A0A8R1ELB2_CAEJA</name>
<proteinExistence type="predicted"/>
<reference evidence="6" key="2">
    <citation type="submission" date="2022-06" db="UniProtKB">
        <authorList>
            <consortium name="EnsemblMetazoa"/>
        </authorList>
    </citation>
    <scope>IDENTIFICATION</scope>
    <source>
        <strain evidence="6">DF5081</strain>
    </source>
</reference>
<feature type="transmembrane region" description="Helical" evidence="5">
    <location>
        <begin position="35"/>
        <end position="54"/>
    </location>
</feature>
<dbReference type="Pfam" id="PF01547">
    <property type="entry name" value="SBP_bac_1"/>
    <property type="match status" value="1"/>
</dbReference>
<dbReference type="InterPro" id="IPR006059">
    <property type="entry name" value="SBP"/>
</dbReference>
<dbReference type="InterPro" id="IPR050490">
    <property type="entry name" value="Bact_solute-bd_prot1"/>
</dbReference>
<dbReference type="EnsemblMetazoa" id="CJA38911.1">
    <property type="protein sequence ID" value="CJA38911.1"/>
    <property type="gene ID" value="WBGene00214758"/>
</dbReference>
<dbReference type="SUPFAM" id="SSF53850">
    <property type="entry name" value="Periplasmic binding protein-like II"/>
    <property type="match status" value="1"/>
</dbReference>
<protein>
    <submittedName>
        <fullName evidence="6">Uncharacterized protein</fullName>
    </submittedName>
</protein>
<dbReference type="Gene3D" id="1.10.3720.10">
    <property type="entry name" value="MetI-like"/>
    <property type="match status" value="1"/>
</dbReference>
<comment type="subcellular location">
    <subcellularLocation>
        <location evidence="1">Membrane</location>
        <topology evidence="1">Multi-pass membrane protein</topology>
    </subcellularLocation>
</comment>
<dbReference type="AlphaFoldDB" id="A0A8R1ELB2"/>
<dbReference type="PANTHER" id="PTHR43649:SF12">
    <property type="entry name" value="DIACETYLCHITOBIOSE BINDING PROTEIN DASA"/>
    <property type="match status" value="1"/>
</dbReference>
<dbReference type="Gene3D" id="3.40.190.10">
    <property type="entry name" value="Periplasmic binding protein-like II"/>
    <property type="match status" value="1"/>
</dbReference>
<organism evidence="6 7">
    <name type="scientific">Caenorhabditis japonica</name>
    <dbReference type="NCBI Taxonomy" id="281687"/>
    <lineage>
        <taxon>Eukaryota</taxon>
        <taxon>Metazoa</taxon>
        <taxon>Ecdysozoa</taxon>
        <taxon>Nematoda</taxon>
        <taxon>Chromadorea</taxon>
        <taxon>Rhabditida</taxon>
        <taxon>Rhabditina</taxon>
        <taxon>Rhabditomorpha</taxon>
        <taxon>Rhabditoidea</taxon>
        <taxon>Rhabditidae</taxon>
        <taxon>Peloderinae</taxon>
        <taxon>Caenorhabditis</taxon>
    </lineage>
</organism>
<dbReference type="GO" id="GO:0016020">
    <property type="term" value="C:membrane"/>
    <property type="evidence" value="ECO:0007669"/>
    <property type="project" value="UniProtKB-SubCell"/>
</dbReference>